<proteinExistence type="inferred from homology"/>
<evidence type="ECO:0000256" key="3">
    <source>
        <dbReference type="ARBA" id="ARBA00022795"/>
    </source>
</evidence>
<accession>A0A657Q1X0</accession>
<keyword evidence="8" id="KW-0282">Flagellum</keyword>
<feature type="domain" description="FlgD Tudor-like" evidence="7">
    <location>
        <begin position="87"/>
        <end position="221"/>
    </location>
</feature>
<evidence type="ECO:0000256" key="1">
    <source>
        <dbReference type="ARBA" id="ARBA00010577"/>
    </source>
</evidence>
<evidence type="ECO:0000259" key="6">
    <source>
        <dbReference type="Pfam" id="PF13860"/>
    </source>
</evidence>
<dbReference type="EMBL" id="PQCO01000114">
    <property type="protein sequence ID" value="PUE04690.1"/>
    <property type="molecule type" value="Genomic_DNA"/>
</dbReference>
<dbReference type="GO" id="GO:0044781">
    <property type="term" value="P:bacterial-type flagellum organization"/>
    <property type="evidence" value="ECO:0007669"/>
    <property type="project" value="UniProtKB-UniRule"/>
</dbReference>
<dbReference type="Gene3D" id="2.30.30.910">
    <property type="match status" value="1"/>
</dbReference>
<dbReference type="InterPro" id="IPR025965">
    <property type="entry name" value="FlgD/Vpr_Ig-like"/>
</dbReference>
<keyword evidence="8" id="KW-0969">Cilium</keyword>
<dbReference type="Pfam" id="PF03963">
    <property type="entry name" value="FlgD"/>
    <property type="match status" value="1"/>
</dbReference>
<comment type="function">
    <text evidence="4 5">Required for flagellar hook formation. May act as a scaffolding protein.</text>
</comment>
<evidence type="ECO:0000256" key="5">
    <source>
        <dbReference type="RuleBase" id="RU362076"/>
    </source>
</evidence>
<dbReference type="Proteomes" id="UP000250928">
    <property type="component" value="Unassembled WGS sequence"/>
</dbReference>
<dbReference type="InterPro" id="IPR005648">
    <property type="entry name" value="FlgD"/>
</dbReference>
<evidence type="ECO:0000313" key="9">
    <source>
        <dbReference type="Proteomes" id="UP000250928"/>
    </source>
</evidence>
<evidence type="ECO:0000256" key="4">
    <source>
        <dbReference type="ARBA" id="ARBA00024746"/>
    </source>
</evidence>
<protein>
    <recommendedName>
        <fullName evidence="2 5">Basal-body rod modification protein FlgD</fullName>
    </recommendedName>
</protein>
<dbReference type="AlphaFoldDB" id="A0A657Q1X0"/>
<keyword evidence="3 5" id="KW-1005">Bacterial flagellum biogenesis</keyword>
<dbReference type="InterPro" id="IPR025963">
    <property type="entry name" value="FLgD_Tudor"/>
</dbReference>
<reference evidence="8 9" key="1">
    <citation type="submission" date="2018-01" db="EMBL/GenBank/DDBJ databases">
        <title>Novel co-symbiosis in the lucinid bivalve Phacoides pectinatus.</title>
        <authorList>
            <person name="Lim S.J."/>
            <person name="Davis B.G."/>
            <person name="Gill D.E."/>
            <person name="Engel A.S."/>
            <person name="Anderson L.C."/>
            <person name="Campbell B.J."/>
        </authorList>
    </citation>
    <scope>NUCLEOTIDE SEQUENCE [LARGE SCALE GENOMIC DNA]</scope>
    <source>
        <strain evidence="8">N3_P5</strain>
    </source>
</reference>
<dbReference type="Gene3D" id="2.60.40.4070">
    <property type="match status" value="1"/>
</dbReference>
<name>A0A657Q1X0_9GAMM</name>
<evidence type="ECO:0000259" key="7">
    <source>
        <dbReference type="Pfam" id="PF13861"/>
    </source>
</evidence>
<comment type="similarity">
    <text evidence="1 5">Belongs to the FlgD family.</text>
</comment>
<evidence type="ECO:0000256" key="2">
    <source>
        <dbReference type="ARBA" id="ARBA00016013"/>
    </source>
</evidence>
<keyword evidence="8" id="KW-0966">Cell projection</keyword>
<feature type="domain" description="FlgD/Vpr Ig-like" evidence="6">
    <location>
        <begin position="112"/>
        <end position="177"/>
    </location>
</feature>
<gene>
    <name evidence="8" type="ORF">C3L24_02685</name>
</gene>
<evidence type="ECO:0000313" key="8">
    <source>
        <dbReference type="EMBL" id="PUE04690.1"/>
    </source>
</evidence>
<organism evidence="8 9">
    <name type="scientific">Candidatus Sedimenticola endophacoides</name>
    <dbReference type="NCBI Taxonomy" id="2548426"/>
    <lineage>
        <taxon>Bacteria</taxon>
        <taxon>Pseudomonadati</taxon>
        <taxon>Pseudomonadota</taxon>
        <taxon>Gammaproteobacteria</taxon>
        <taxon>Chromatiales</taxon>
        <taxon>Sedimenticolaceae</taxon>
        <taxon>Sedimenticola</taxon>
    </lineage>
</organism>
<sequence>MTHVTTDEVLASLGIKPFHEKAPVNDPSKLGMEDFLTLMITELNNQDPFEPMDNTQMIAQMAQFASVSGLDQLNKSFAELSANLTSDQALQAGALVGRQVLVPTDIGYLATGGAIKGQVELEQSAEVTLRVTDATGQLVRELPLGMQQGDVHFAWDGITDSGAYASPGIYWIEVDARYGRETAVLQPQIMAPVASVGTGADGKGLVLNLEGLGPVEFNQVTQIY</sequence>
<comment type="caution">
    <text evidence="8">The sequence shown here is derived from an EMBL/GenBank/DDBJ whole genome shotgun (WGS) entry which is preliminary data.</text>
</comment>
<dbReference type="Pfam" id="PF13860">
    <property type="entry name" value="FlgD_ig"/>
    <property type="match status" value="1"/>
</dbReference>
<dbReference type="Pfam" id="PF13861">
    <property type="entry name" value="FLgD_tudor"/>
    <property type="match status" value="1"/>
</dbReference>